<evidence type="ECO:0000256" key="1">
    <source>
        <dbReference type="SAM" id="Coils"/>
    </source>
</evidence>
<feature type="compositionally biased region" description="Basic and acidic residues" evidence="2">
    <location>
        <begin position="520"/>
        <end position="529"/>
    </location>
</feature>
<evidence type="ECO:0000256" key="2">
    <source>
        <dbReference type="SAM" id="MobiDB-lite"/>
    </source>
</evidence>
<feature type="region of interest" description="Disordered" evidence="2">
    <location>
        <begin position="420"/>
        <end position="540"/>
    </location>
</feature>
<name>A0A2T2NH71_CORCC</name>
<feature type="compositionally biased region" description="Polar residues" evidence="2">
    <location>
        <begin position="499"/>
        <end position="511"/>
    </location>
</feature>
<accession>A0A2T2NH71</accession>
<feature type="compositionally biased region" description="Polar residues" evidence="2">
    <location>
        <begin position="530"/>
        <end position="540"/>
    </location>
</feature>
<sequence>MLITELALGLAAGAAGTVVFGFLGKTMEDKSKQRNEKKMPERDEGWGTLSQQKAALEHIRQNIQTPLSGNFCIDFKRGFFQSRRSVDSADIEERILKYIVLSSKWQFDITNGIVQNSTIPHPDMSVEYWLQSHRDSPIFSSTKNKLSEGDQKTKQYGCRATDISVALFYGGNDIHTGRFSQGHGISKEDIRRHFLSRVVHWNDQTNDAIQAKRKLCKYATEGQIASIIASDTFWSSLELYAPLICRISENWDLKRNHNLLPLGRSNFYVALQYFTHAVTWAEFISWYKEFLLPTCSLDLLYSRIWECINRWNELPRPIQASVRKEQVAKLLFDDLRLVVWSETEKHPDSQKSLDEIGRLESDLARHKQSSDKIEDEYRKIEELRRQVWTVVLENHFEKGYYEALWMKRRSKPQQADAVEICDSSSTCDEEEEREASGLAGNAFPTDDGPRLENVTNTETSRPNSIFELGSSPPQPRQVSLQVVRGRTSQRSSRPSTRRVLSSQSLNSQTDSAKVPPPPPPKDDPLDHINQKSSFSRSNVV</sequence>
<feature type="coiled-coil region" evidence="1">
    <location>
        <begin position="356"/>
        <end position="386"/>
    </location>
</feature>
<dbReference type="Proteomes" id="UP000240883">
    <property type="component" value="Unassembled WGS sequence"/>
</dbReference>
<feature type="compositionally biased region" description="Polar residues" evidence="2">
    <location>
        <begin position="453"/>
        <end position="463"/>
    </location>
</feature>
<reference evidence="3 4" key="1">
    <citation type="journal article" date="2018" name="Front. Microbiol.">
        <title>Genome-Wide Analysis of Corynespora cassiicola Leaf Fall Disease Putative Effectors.</title>
        <authorList>
            <person name="Lopez D."/>
            <person name="Ribeiro S."/>
            <person name="Label P."/>
            <person name="Fumanal B."/>
            <person name="Venisse J.S."/>
            <person name="Kohler A."/>
            <person name="de Oliveira R.R."/>
            <person name="Labutti K."/>
            <person name="Lipzen A."/>
            <person name="Lail K."/>
            <person name="Bauer D."/>
            <person name="Ohm R.A."/>
            <person name="Barry K.W."/>
            <person name="Spatafora J."/>
            <person name="Grigoriev I.V."/>
            <person name="Martin F.M."/>
            <person name="Pujade-Renaud V."/>
        </authorList>
    </citation>
    <scope>NUCLEOTIDE SEQUENCE [LARGE SCALE GENOMIC DNA]</scope>
    <source>
        <strain evidence="3 4">Philippines</strain>
    </source>
</reference>
<proteinExistence type="predicted"/>
<dbReference type="AlphaFoldDB" id="A0A2T2NH71"/>
<feature type="compositionally biased region" description="Low complexity" evidence="2">
    <location>
        <begin position="484"/>
        <end position="498"/>
    </location>
</feature>
<keyword evidence="1" id="KW-0175">Coiled coil</keyword>
<evidence type="ECO:0000313" key="4">
    <source>
        <dbReference type="Proteomes" id="UP000240883"/>
    </source>
</evidence>
<evidence type="ECO:0000313" key="3">
    <source>
        <dbReference type="EMBL" id="PSN64782.1"/>
    </source>
</evidence>
<dbReference type="EMBL" id="KZ678138">
    <property type="protein sequence ID" value="PSN64782.1"/>
    <property type="molecule type" value="Genomic_DNA"/>
</dbReference>
<protein>
    <submittedName>
        <fullName evidence="3">Uncharacterized protein</fullName>
    </submittedName>
</protein>
<organism evidence="3 4">
    <name type="scientific">Corynespora cassiicola Philippines</name>
    <dbReference type="NCBI Taxonomy" id="1448308"/>
    <lineage>
        <taxon>Eukaryota</taxon>
        <taxon>Fungi</taxon>
        <taxon>Dikarya</taxon>
        <taxon>Ascomycota</taxon>
        <taxon>Pezizomycotina</taxon>
        <taxon>Dothideomycetes</taxon>
        <taxon>Pleosporomycetidae</taxon>
        <taxon>Pleosporales</taxon>
        <taxon>Corynesporascaceae</taxon>
        <taxon>Corynespora</taxon>
    </lineage>
</organism>
<gene>
    <name evidence="3" type="ORF">BS50DRAFT_636910</name>
</gene>
<keyword evidence="4" id="KW-1185">Reference proteome</keyword>